<protein>
    <submittedName>
        <fullName evidence="3">Cobalamin (Vitamin B12) biosynthesis CbiX protein</fullName>
    </submittedName>
</protein>
<dbReference type="SUPFAM" id="SSF53800">
    <property type="entry name" value="Chelatase"/>
    <property type="match status" value="1"/>
</dbReference>
<dbReference type="Proteomes" id="UP000069654">
    <property type="component" value="Unassembled WGS sequence"/>
</dbReference>
<dbReference type="EMBL" id="BCTB01000004">
    <property type="protein sequence ID" value="GAT13813.1"/>
    <property type="molecule type" value="Genomic_DNA"/>
</dbReference>
<evidence type="ECO:0000256" key="1">
    <source>
        <dbReference type="ARBA" id="ARBA00022723"/>
    </source>
</evidence>
<dbReference type="GO" id="GO:0046872">
    <property type="term" value="F:metal ion binding"/>
    <property type="evidence" value="ECO:0007669"/>
    <property type="project" value="UniProtKB-KW"/>
</dbReference>
<dbReference type="InterPro" id="IPR050963">
    <property type="entry name" value="Sirohydro_Cobaltochel/CbiX"/>
</dbReference>
<gene>
    <name evidence="3" type="ORF">RMCT_0784</name>
</gene>
<evidence type="ECO:0000313" key="3">
    <source>
        <dbReference type="EMBL" id="GAT13813.1"/>
    </source>
</evidence>
<keyword evidence="2" id="KW-0456">Lyase</keyword>
<evidence type="ECO:0000313" key="4">
    <source>
        <dbReference type="Proteomes" id="UP000069654"/>
    </source>
</evidence>
<dbReference type="InterPro" id="IPR002762">
    <property type="entry name" value="CbiX-like"/>
</dbReference>
<proteinExistence type="predicted"/>
<dbReference type="STRING" id="1797.RMCT_0784"/>
<dbReference type="PANTHER" id="PTHR33542:SF5">
    <property type="entry name" value="FERROCHELATASE CHE1"/>
    <property type="match status" value="1"/>
</dbReference>
<evidence type="ECO:0000256" key="2">
    <source>
        <dbReference type="ARBA" id="ARBA00023239"/>
    </source>
</evidence>
<keyword evidence="1" id="KW-0479">Metal-binding</keyword>
<organism evidence="3 4">
    <name type="scientific">Mycolicibacterium thermoresistibile</name>
    <name type="common">Mycobacterium thermoresistibile</name>
    <dbReference type="NCBI Taxonomy" id="1797"/>
    <lineage>
        <taxon>Bacteria</taxon>
        <taxon>Bacillati</taxon>
        <taxon>Actinomycetota</taxon>
        <taxon>Actinomycetes</taxon>
        <taxon>Mycobacteriales</taxon>
        <taxon>Mycobacteriaceae</taxon>
        <taxon>Mycolicibacterium</taxon>
    </lineage>
</organism>
<name>A0A100XCB8_MYCTH</name>
<comment type="caution">
    <text evidence="3">The sequence shown here is derived from an EMBL/GenBank/DDBJ whole genome shotgun (WGS) entry which is preliminary data.</text>
</comment>
<accession>A0A100XCB8</accession>
<dbReference type="CDD" id="cd03416">
    <property type="entry name" value="CbiX_SirB_N"/>
    <property type="match status" value="1"/>
</dbReference>
<dbReference type="CDD" id="cd03414">
    <property type="entry name" value="CbiX_SirB_C"/>
    <property type="match status" value="1"/>
</dbReference>
<reference evidence="3 4" key="1">
    <citation type="journal article" date="2016" name="Genome Announc.">
        <title>Draft Genome Sequences of Five Rapidly Growing Mycobacterium Species, M. thermoresistibile, M. fortuitum subsp. acetamidolyticum, M. canariasense, M. brisbanense, and M. novocastrense.</title>
        <authorList>
            <person name="Katahira K."/>
            <person name="Ogura Y."/>
            <person name="Gotoh Y."/>
            <person name="Hayashi T."/>
        </authorList>
    </citation>
    <scope>NUCLEOTIDE SEQUENCE [LARGE SCALE GENOMIC DNA]</scope>
    <source>
        <strain evidence="3 4">JCM6362</strain>
    </source>
</reference>
<dbReference type="PANTHER" id="PTHR33542">
    <property type="entry name" value="SIROHYDROCHLORIN FERROCHELATASE, CHLOROPLASTIC"/>
    <property type="match status" value="1"/>
</dbReference>
<sequence length="256" mass="26219">MRIAQLVTRALAPAPASVAGPPALILTAHGSADPRSAANAHAIAGHLRRLAPDVEVRVAFCEQNTPNLADVLAQMRTGAVVVPLLLARAYHARVDIPELIAASGADVAQADVLGADPRLLHVMRGRLSALGVSRFDAGLGVVMVGVGSSHADANARTAAVAQALGEGTRWTGVEVAFATGPAPSVPDAVARLRARGADRIAISPWFLAHGRITDRVAGFARGAGIPMAEPLGPHRLVAATVLDRYEETVAAAALAA</sequence>
<reference evidence="4" key="2">
    <citation type="submission" date="2016-02" db="EMBL/GenBank/DDBJ databases">
        <title>Draft genome sequence of five rapidly growing Mycobacterium species.</title>
        <authorList>
            <person name="Katahira K."/>
            <person name="Gotou Y."/>
            <person name="Iida K."/>
            <person name="Ogura Y."/>
            <person name="Hayashi T."/>
        </authorList>
    </citation>
    <scope>NUCLEOTIDE SEQUENCE [LARGE SCALE GENOMIC DNA]</scope>
    <source>
        <strain evidence="4">JCM6362</strain>
    </source>
</reference>
<dbReference type="Pfam" id="PF01903">
    <property type="entry name" value="CbiX"/>
    <property type="match status" value="2"/>
</dbReference>
<dbReference type="Gene3D" id="3.40.50.1400">
    <property type="match status" value="2"/>
</dbReference>
<dbReference type="AlphaFoldDB" id="A0A100XCB8"/>
<dbReference type="GO" id="GO:0016829">
    <property type="term" value="F:lyase activity"/>
    <property type="evidence" value="ECO:0007669"/>
    <property type="project" value="UniProtKB-KW"/>
</dbReference>